<dbReference type="InterPro" id="IPR001656">
    <property type="entry name" value="PsdUridine_synth_TruD"/>
</dbReference>
<evidence type="ECO:0000256" key="4">
    <source>
        <dbReference type="HAMAP-Rule" id="MF_01082"/>
    </source>
</evidence>
<dbReference type="EC" id="5.4.99.27" evidence="4"/>
<dbReference type="Gene3D" id="3.30.2340.10">
    <property type="entry name" value="TruD, insertion domain"/>
    <property type="match status" value="1"/>
</dbReference>
<dbReference type="InterPro" id="IPR043165">
    <property type="entry name" value="TruD_insert_sf"/>
</dbReference>
<reference evidence="6 7" key="1">
    <citation type="submission" date="2014-12" db="EMBL/GenBank/DDBJ databases">
        <title>Genome sequencing of Alteromonas marina AD001.</title>
        <authorList>
            <person name="Adrian T.G.S."/>
            <person name="Chan K.G."/>
        </authorList>
    </citation>
    <scope>NUCLEOTIDE SEQUENCE [LARGE SCALE GENOMIC DNA]</scope>
    <source>
        <strain evidence="6 7">AD001</strain>
    </source>
</reference>
<evidence type="ECO:0000256" key="1">
    <source>
        <dbReference type="ARBA" id="ARBA00007953"/>
    </source>
</evidence>
<dbReference type="PROSITE" id="PS50984">
    <property type="entry name" value="TRUD"/>
    <property type="match status" value="1"/>
</dbReference>
<dbReference type="InterPro" id="IPR020119">
    <property type="entry name" value="PsdUridine_synth_TruD_CS"/>
</dbReference>
<dbReference type="Proteomes" id="UP000031197">
    <property type="component" value="Unassembled WGS sequence"/>
</dbReference>
<protein>
    <recommendedName>
        <fullName evidence="4">tRNA pseudouridine synthase D</fullName>
        <ecNumber evidence="4">5.4.99.27</ecNumber>
    </recommendedName>
    <alternativeName>
        <fullName evidence="4">tRNA pseudouridine(13) synthase</fullName>
    </alternativeName>
    <alternativeName>
        <fullName evidence="4">tRNA pseudouridylate synthase D</fullName>
    </alternativeName>
    <alternativeName>
        <fullName evidence="4">tRNA-uridine isomerase D</fullName>
    </alternativeName>
</protein>
<evidence type="ECO:0000256" key="3">
    <source>
        <dbReference type="ARBA" id="ARBA00023235"/>
    </source>
</evidence>
<name>A0A0B3YLX8_9ALTE</name>
<dbReference type="AlphaFoldDB" id="A0A0B3YLX8"/>
<dbReference type="GO" id="GO:0160150">
    <property type="term" value="F:tRNA pseudouridine(13) synthase activity"/>
    <property type="evidence" value="ECO:0007669"/>
    <property type="project" value="UniProtKB-EC"/>
</dbReference>
<dbReference type="InterPro" id="IPR042214">
    <property type="entry name" value="TruD_catalytic"/>
</dbReference>
<dbReference type="InterPro" id="IPR020103">
    <property type="entry name" value="PsdUridine_synth_cat_dom_sf"/>
</dbReference>
<comment type="function">
    <text evidence="4">Responsible for synthesis of pseudouridine from uracil-13 in transfer RNAs.</text>
</comment>
<sequence>MKPLHTDHWQYYFAKPVSTGIFKFQADDFQVVEDLGYTPCGEGEHQFVFIEKTNTNTAFVAEQLARFVNLPLRQITYAGRKDKYAVTQQWFGIHAPGKPDFDFSNFELEGVKVLKQMRHNKKLRTGQLKGNHFTITLRQVLHPEAIEERLQEIEKHGVPNYYGEQRFGVMRLNDMGEVQRGGNLVMAERMVNGETIRHRNKRSMALSALRSWLFNEMLSARLEKDMFDKVTHGDALVLSGSNSFFINEGSDGSEQQQDAQRRFNAKDVCPSAPLWGKGELVTQADTLALEQSVAEQNSEVIDFLSQCGFEQERRAIKIWPSQLEWQSKGDTFTISFALPSGCFATSVLRECVETLSPINRV</sequence>
<feature type="domain" description="TRUD" evidence="5">
    <location>
        <begin position="157"/>
        <end position="318"/>
    </location>
</feature>
<dbReference type="GO" id="GO:0031119">
    <property type="term" value="P:tRNA pseudouridine synthesis"/>
    <property type="evidence" value="ECO:0007669"/>
    <property type="project" value="UniProtKB-UniRule"/>
</dbReference>
<dbReference type="Gene3D" id="3.30.2350.20">
    <property type="entry name" value="TruD, catalytic domain"/>
    <property type="match status" value="1"/>
</dbReference>
<dbReference type="RefSeq" id="WP_014975597.1">
    <property type="nucleotide sequence ID" value="NZ_JWLW01000007.1"/>
</dbReference>
<dbReference type="GO" id="GO:0003723">
    <property type="term" value="F:RNA binding"/>
    <property type="evidence" value="ECO:0007669"/>
    <property type="project" value="InterPro"/>
</dbReference>
<keyword evidence="2 4" id="KW-0819">tRNA processing</keyword>
<keyword evidence="3 4" id="KW-0413">Isomerase</keyword>
<dbReference type="Pfam" id="PF01142">
    <property type="entry name" value="TruD"/>
    <property type="match status" value="2"/>
</dbReference>
<feature type="active site" description="Nucleophile" evidence="4">
    <location>
        <position position="82"/>
    </location>
</feature>
<dbReference type="OrthoDB" id="1550679at2"/>
<dbReference type="HAMAP" id="MF_01082">
    <property type="entry name" value="TruD"/>
    <property type="match status" value="1"/>
</dbReference>
<comment type="similarity">
    <text evidence="1 4">Belongs to the pseudouridine synthase TruD family.</text>
</comment>
<dbReference type="InterPro" id="IPR011760">
    <property type="entry name" value="PsdUridine_synth_TruD_insert"/>
</dbReference>
<proteinExistence type="inferred from homology"/>
<accession>A0A0B3YLX8</accession>
<keyword evidence="7" id="KW-1185">Reference proteome</keyword>
<dbReference type="EMBL" id="JWLW01000007">
    <property type="protein sequence ID" value="KHT55596.1"/>
    <property type="molecule type" value="Genomic_DNA"/>
</dbReference>
<dbReference type="PANTHER" id="PTHR47811">
    <property type="entry name" value="TRNA PSEUDOURIDINE SYNTHASE D"/>
    <property type="match status" value="1"/>
</dbReference>
<dbReference type="GO" id="GO:0005829">
    <property type="term" value="C:cytosol"/>
    <property type="evidence" value="ECO:0007669"/>
    <property type="project" value="TreeGrafter"/>
</dbReference>
<dbReference type="InterPro" id="IPR050170">
    <property type="entry name" value="TruD_pseudoU_synthase"/>
</dbReference>
<dbReference type="NCBIfam" id="TIGR00094">
    <property type="entry name" value="tRNA_TruD_broad"/>
    <property type="match status" value="1"/>
</dbReference>
<evidence type="ECO:0000259" key="5">
    <source>
        <dbReference type="PROSITE" id="PS50984"/>
    </source>
</evidence>
<evidence type="ECO:0000313" key="6">
    <source>
        <dbReference type="EMBL" id="KHT55596.1"/>
    </source>
</evidence>
<evidence type="ECO:0000313" key="7">
    <source>
        <dbReference type="Proteomes" id="UP000031197"/>
    </source>
</evidence>
<gene>
    <name evidence="4" type="primary">truD</name>
    <name evidence="6" type="ORF">RJ41_04430</name>
</gene>
<comment type="catalytic activity">
    <reaction evidence="4">
        <text>uridine(13) in tRNA = pseudouridine(13) in tRNA</text>
        <dbReference type="Rhea" id="RHEA:42540"/>
        <dbReference type="Rhea" id="RHEA-COMP:10105"/>
        <dbReference type="Rhea" id="RHEA-COMP:10106"/>
        <dbReference type="ChEBI" id="CHEBI:65314"/>
        <dbReference type="ChEBI" id="CHEBI:65315"/>
        <dbReference type="EC" id="5.4.99.27"/>
    </reaction>
</comment>
<evidence type="ECO:0000256" key="2">
    <source>
        <dbReference type="ARBA" id="ARBA00022694"/>
    </source>
</evidence>
<dbReference type="PROSITE" id="PS01268">
    <property type="entry name" value="UPF0024"/>
    <property type="match status" value="1"/>
</dbReference>
<organism evidence="6 7">
    <name type="scientific">Alteromonas marina</name>
    <dbReference type="NCBI Taxonomy" id="203795"/>
    <lineage>
        <taxon>Bacteria</taxon>
        <taxon>Pseudomonadati</taxon>
        <taxon>Pseudomonadota</taxon>
        <taxon>Gammaproteobacteria</taxon>
        <taxon>Alteromonadales</taxon>
        <taxon>Alteromonadaceae</taxon>
        <taxon>Alteromonas/Salinimonas group</taxon>
        <taxon>Alteromonas</taxon>
    </lineage>
</organism>
<dbReference type="SUPFAM" id="SSF55120">
    <property type="entry name" value="Pseudouridine synthase"/>
    <property type="match status" value="1"/>
</dbReference>
<dbReference type="PANTHER" id="PTHR47811:SF1">
    <property type="entry name" value="TRNA PSEUDOURIDINE SYNTHASE D"/>
    <property type="match status" value="1"/>
</dbReference>
<comment type="caution">
    <text evidence="6">The sequence shown here is derived from an EMBL/GenBank/DDBJ whole genome shotgun (WGS) entry which is preliminary data.</text>
</comment>